<dbReference type="EMBL" id="ABCS01000027">
    <property type="protein sequence ID" value="EDM78724.1"/>
    <property type="molecule type" value="Genomic_DNA"/>
</dbReference>
<protein>
    <submittedName>
        <fullName evidence="1">Uncharacterized protein</fullName>
    </submittedName>
</protein>
<reference evidence="1 2" key="1">
    <citation type="submission" date="2007-06" db="EMBL/GenBank/DDBJ databases">
        <authorList>
            <person name="Shimkets L."/>
            <person name="Ferriera S."/>
            <person name="Johnson J."/>
            <person name="Kravitz S."/>
            <person name="Beeson K."/>
            <person name="Sutton G."/>
            <person name="Rogers Y.-H."/>
            <person name="Friedman R."/>
            <person name="Frazier M."/>
            <person name="Venter J.C."/>
        </authorList>
    </citation>
    <scope>NUCLEOTIDE SEQUENCE [LARGE SCALE GENOMIC DNA]</scope>
    <source>
        <strain evidence="1 2">SIR-1</strain>
    </source>
</reference>
<sequence>MLPSTWPRASALAVASVIGCACVIGCDPRPPREPSPAPELAVGPTQAPWRFPDQSCRTDDDRPHLARLHDEDQTGRARERLVVPLRVTPELEVPAMWVVRGSEEVDISPFTWGRWVHEDPETRYPRPMRVGVCHEQSGALSVDVLPVEYGTGGYVVRALLEPPTDAEPEPTATMSGYWFTDIPPYGGYSSRLGGELRSSAASWSAGSELALQLELSIAHGRSCAGVRVTVPAQGECESVRVPITIGPRPGD</sequence>
<comment type="caution">
    <text evidence="1">The sequence shown here is derived from an EMBL/GenBank/DDBJ whole genome shotgun (WGS) entry which is preliminary data.</text>
</comment>
<dbReference type="RefSeq" id="WP_006972099.1">
    <property type="nucleotide sequence ID" value="NZ_ABCS01000027.1"/>
</dbReference>
<accession>A6G5V0</accession>
<organism evidence="1 2">
    <name type="scientific">Plesiocystis pacifica SIR-1</name>
    <dbReference type="NCBI Taxonomy" id="391625"/>
    <lineage>
        <taxon>Bacteria</taxon>
        <taxon>Pseudomonadati</taxon>
        <taxon>Myxococcota</taxon>
        <taxon>Polyangia</taxon>
        <taxon>Nannocystales</taxon>
        <taxon>Nannocystaceae</taxon>
        <taxon>Plesiocystis</taxon>
    </lineage>
</organism>
<proteinExistence type="predicted"/>
<name>A6G5V0_9BACT</name>
<evidence type="ECO:0000313" key="1">
    <source>
        <dbReference type="EMBL" id="EDM78724.1"/>
    </source>
</evidence>
<dbReference type="AlphaFoldDB" id="A6G5V0"/>
<dbReference type="Proteomes" id="UP000005801">
    <property type="component" value="Unassembled WGS sequence"/>
</dbReference>
<evidence type="ECO:0000313" key="2">
    <source>
        <dbReference type="Proteomes" id="UP000005801"/>
    </source>
</evidence>
<keyword evidence="2" id="KW-1185">Reference proteome</keyword>
<gene>
    <name evidence="1" type="ORF">PPSIR1_12103</name>
</gene>